<dbReference type="InterPro" id="IPR036514">
    <property type="entry name" value="SGNH_hydro_sf"/>
</dbReference>
<reference evidence="1" key="1">
    <citation type="submission" date="2022-03" db="EMBL/GenBank/DDBJ databases">
        <authorList>
            <person name="Martin C."/>
        </authorList>
    </citation>
    <scope>NUCLEOTIDE SEQUENCE</scope>
</reference>
<evidence type="ECO:0000313" key="2">
    <source>
        <dbReference type="Proteomes" id="UP000749559"/>
    </source>
</evidence>
<keyword evidence="2" id="KW-1185">Reference proteome</keyword>
<gene>
    <name evidence="1" type="ORF">OFUS_LOCUS12251</name>
</gene>
<organism evidence="1 2">
    <name type="scientific">Owenia fusiformis</name>
    <name type="common">Polychaete worm</name>
    <dbReference type="NCBI Taxonomy" id="6347"/>
    <lineage>
        <taxon>Eukaryota</taxon>
        <taxon>Metazoa</taxon>
        <taxon>Spiralia</taxon>
        <taxon>Lophotrochozoa</taxon>
        <taxon>Annelida</taxon>
        <taxon>Polychaeta</taxon>
        <taxon>Sedentaria</taxon>
        <taxon>Canalipalpata</taxon>
        <taxon>Sabellida</taxon>
        <taxon>Oweniida</taxon>
        <taxon>Oweniidae</taxon>
        <taxon>Owenia</taxon>
    </lineage>
</organism>
<evidence type="ECO:0000313" key="1">
    <source>
        <dbReference type="EMBL" id="CAH1786335.1"/>
    </source>
</evidence>
<dbReference type="PANTHER" id="PTHR34407">
    <property type="entry name" value="EXPRESSED PROTEIN"/>
    <property type="match status" value="1"/>
</dbReference>
<comment type="caution">
    <text evidence="1">The sequence shown here is derived from an EMBL/GenBank/DDBJ whole genome shotgun (WGS) entry which is preliminary data.</text>
</comment>
<protein>
    <recommendedName>
        <fullName evidence="3">SGNH hydrolase-type esterase domain-containing protein</fullName>
    </recommendedName>
</protein>
<dbReference type="OrthoDB" id="544608at2759"/>
<dbReference type="Gene3D" id="3.40.50.1110">
    <property type="entry name" value="SGNH hydrolase"/>
    <property type="match status" value="1"/>
</dbReference>
<accession>A0A8S4NWW7</accession>
<evidence type="ECO:0008006" key="3">
    <source>
        <dbReference type="Google" id="ProtNLM"/>
    </source>
</evidence>
<dbReference type="PANTHER" id="PTHR34407:SF1">
    <property type="entry name" value="SGNH HYDROLASE-TYPE ESTERASE DOMAIN-CONTAINING PROTEIN"/>
    <property type="match status" value="1"/>
</dbReference>
<proteinExistence type="predicted"/>
<dbReference type="AlphaFoldDB" id="A0A8S4NWW7"/>
<dbReference type="EMBL" id="CAIIXF020000006">
    <property type="protein sequence ID" value="CAH1786335.1"/>
    <property type="molecule type" value="Genomic_DNA"/>
</dbReference>
<dbReference type="CDD" id="cd00229">
    <property type="entry name" value="SGNH_hydrolase"/>
    <property type="match status" value="1"/>
</dbReference>
<sequence length="497" mass="57461">MLRIRISFVQMINFMKRKSFISAFSLILLMILMLQTRKKLDVQANSLYLAQFVSECDQNCLDVEKDLLKLAWKNRLNADMMEKSITNEGDLEIFYKLCKTIYVEKRTITFGILGGSASRTRENPTYYSTVAVFVEKLFNVNVEIVNRAIGGMPSVVSAYCLQSMLNVSNIDILLVEFAINDNVAASDIRGRSIEDLIRHFNSLPFREQPFIIFANLISTRILYDPETPNCFNVEEEYFNPVARYYNVAAVSWKRTICDKTHQNLTGFQPSDLSSSDMNHPSENGHLQLGYMISYLLLKLYKSYKPAKITSDFKVHDSPYVKNTSSTNVPLDSRVWLAHPACFIIKHDFEERCNNENNNIHICLEEMRGFEIEKERAKVILVNKDTRGFLKFHCSIDEDMFNLQKRLRVGFTFIMDTEILSPKIIQLKIFYKNISYLSENVDLPPHKYHIGQTFESRPVDLIAREFYVVIQPVNNKTNAFNLNLLALLVGLEDDIDKN</sequence>
<name>A0A8S4NWW7_OWEFU</name>
<dbReference type="Proteomes" id="UP000749559">
    <property type="component" value="Unassembled WGS sequence"/>
</dbReference>
<dbReference type="SUPFAM" id="SSF52266">
    <property type="entry name" value="SGNH hydrolase"/>
    <property type="match status" value="1"/>
</dbReference>